<dbReference type="RefSeq" id="WP_200748103.1">
    <property type="nucleotide sequence ID" value="NZ_JAEOAH010000004.1"/>
</dbReference>
<reference evidence="1 2" key="1">
    <citation type="submission" date="2020-12" db="EMBL/GenBank/DDBJ databases">
        <title>YIM B01967 draft genome.</title>
        <authorList>
            <person name="Yan X."/>
        </authorList>
    </citation>
    <scope>NUCLEOTIDE SEQUENCE [LARGE SCALE GENOMIC DNA]</scope>
    <source>
        <strain evidence="1 2">YIM B01967</strain>
    </source>
</reference>
<organism evidence="1 2">
    <name type="scientific">Viridibacillus soli</name>
    <dbReference type="NCBI Taxonomy" id="2798301"/>
    <lineage>
        <taxon>Bacteria</taxon>
        <taxon>Bacillati</taxon>
        <taxon>Bacillota</taxon>
        <taxon>Bacilli</taxon>
        <taxon>Bacillales</taxon>
        <taxon>Caryophanaceae</taxon>
        <taxon>Viridibacillus</taxon>
    </lineage>
</organism>
<evidence type="ECO:0000313" key="1">
    <source>
        <dbReference type="EMBL" id="MBK3494118.1"/>
    </source>
</evidence>
<gene>
    <name evidence="1" type="ORF">JFL43_04445</name>
</gene>
<proteinExistence type="predicted"/>
<dbReference type="EMBL" id="JAEOAH010000004">
    <property type="protein sequence ID" value="MBK3494118.1"/>
    <property type="molecule type" value="Genomic_DNA"/>
</dbReference>
<sequence>MTDKNFPLCGEGNRCMAGIEGQGNCWCYIEGEFPKGIFELVPPESKAKHCICKKCVDTYREETEMKK</sequence>
<dbReference type="Pfam" id="PF14375">
    <property type="entry name" value="Cys_rich_CWC"/>
    <property type="match status" value="1"/>
</dbReference>
<name>A0ABS1H4Y6_9BACL</name>
<comment type="caution">
    <text evidence="1">The sequence shown here is derived from an EMBL/GenBank/DDBJ whole genome shotgun (WGS) entry which is preliminary data.</text>
</comment>
<accession>A0ABS1H4Y6</accession>
<evidence type="ECO:0000313" key="2">
    <source>
        <dbReference type="Proteomes" id="UP000618943"/>
    </source>
</evidence>
<dbReference type="Proteomes" id="UP000618943">
    <property type="component" value="Unassembled WGS sequence"/>
</dbReference>
<keyword evidence="2" id="KW-1185">Reference proteome</keyword>
<protein>
    <submittedName>
        <fullName evidence="1">Cysteine-rich CWC family protein</fullName>
    </submittedName>
</protein>
<dbReference type="InterPro" id="IPR032720">
    <property type="entry name" value="Cys_rich_CWC"/>
</dbReference>